<evidence type="ECO:0000313" key="3">
    <source>
        <dbReference type="Proteomes" id="UP001161757"/>
    </source>
</evidence>
<sequence length="148" mass="16393">MPIYHIVLFKLKPGVTPAQLAEWTTQAKAMVGKIPGLIKLEANSPLASTAHRSQGYNMGLVAILEKAEDVKVYAEHPAHLAYVKPKLHCCVVYCIVAFALRGIQPVYPSGQSFRSILLPRSLRVRTARPRQPPWFFAASGVQESENSR</sequence>
<evidence type="ECO:0000259" key="1">
    <source>
        <dbReference type="PROSITE" id="PS51502"/>
    </source>
</evidence>
<organism evidence="2 3">
    <name type="scientific">Exophiala dermatitidis</name>
    <name type="common">Black yeast-like fungus</name>
    <name type="synonym">Wangiella dermatitidis</name>
    <dbReference type="NCBI Taxonomy" id="5970"/>
    <lineage>
        <taxon>Eukaryota</taxon>
        <taxon>Fungi</taxon>
        <taxon>Dikarya</taxon>
        <taxon>Ascomycota</taxon>
        <taxon>Pezizomycotina</taxon>
        <taxon>Eurotiomycetes</taxon>
        <taxon>Chaetothyriomycetidae</taxon>
        <taxon>Chaetothyriales</taxon>
        <taxon>Herpotrichiellaceae</taxon>
        <taxon>Exophiala</taxon>
    </lineage>
</organism>
<dbReference type="SMART" id="SM00886">
    <property type="entry name" value="Dabb"/>
    <property type="match status" value="1"/>
</dbReference>
<dbReference type="PANTHER" id="PTHR37832:SF1">
    <property type="entry name" value="STRESS-RESPONSE A_B BARREL DOMAIN-CONTAINING PROTEIN"/>
    <property type="match status" value="1"/>
</dbReference>
<dbReference type="Proteomes" id="UP001161757">
    <property type="component" value="Unassembled WGS sequence"/>
</dbReference>
<proteinExistence type="predicted"/>
<feature type="domain" description="Stress-response A/B barrel" evidence="1">
    <location>
        <begin position="3"/>
        <end position="100"/>
    </location>
</feature>
<dbReference type="Gene3D" id="3.30.70.100">
    <property type="match status" value="1"/>
</dbReference>
<dbReference type="InterPro" id="IPR011008">
    <property type="entry name" value="Dimeric_a/b-barrel"/>
</dbReference>
<dbReference type="PANTHER" id="PTHR37832">
    <property type="entry name" value="BLL2683 PROTEIN"/>
    <property type="match status" value="1"/>
</dbReference>
<dbReference type="EMBL" id="JAJGCB010000011">
    <property type="protein sequence ID" value="KAJ8990401.1"/>
    <property type="molecule type" value="Genomic_DNA"/>
</dbReference>
<comment type="caution">
    <text evidence="2">The sequence shown here is derived from an EMBL/GenBank/DDBJ whole genome shotgun (WGS) entry which is preliminary data.</text>
</comment>
<dbReference type="PROSITE" id="PS51502">
    <property type="entry name" value="S_R_A_B_BARREL"/>
    <property type="match status" value="1"/>
</dbReference>
<evidence type="ECO:0000313" key="2">
    <source>
        <dbReference type="EMBL" id="KAJ8990401.1"/>
    </source>
</evidence>
<protein>
    <recommendedName>
        <fullName evidence="1">Stress-response A/B barrel domain-containing protein</fullName>
    </recommendedName>
</protein>
<dbReference type="Pfam" id="PF07876">
    <property type="entry name" value="Dabb"/>
    <property type="match status" value="1"/>
</dbReference>
<dbReference type="AlphaFoldDB" id="A0AAN6EU56"/>
<accession>A0AAN6EU56</accession>
<gene>
    <name evidence="2" type="ORF">HRR80_005885</name>
</gene>
<dbReference type="SUPFAM" id="SSF54909">
    <property type="entry name" value="Dimeric alpha+beta barrel"/>
    <property type="match status" value="1"/>
</dbReference>
<reference evidence="2" key="1">
    <citation type="submission" date="2023-01" db="EMBL/GenBank/DDBJ databases">
        <title>Exophiala dermititidis isolated from Cystic Fibrosis Patient.</title>
        <authorList>
            <person name="Kurbessoian T."/>
            <person name="Crocker A."/>
            <person name="Murante D."/>
            <person name="Hogan D.A."/>
            <person name="Stajich J.E."/>
        </authorList>
    </citation>
    <scope>NUCLEOTIDE SEQUENCE</scope>
    <source>
        <strain evidence="2">Ex8</strain>
    </source>
</reference>
<name>A0AAN6EU56_EXODE</name>
<dbReference type="InterPro" id="IPR013097">
    <property type="entry name" value="Dabb"/>
</dbReference>